<protein>
    <submittedName>
        <fullName evidence="2">RidA family protein</fullName>
    </submittedName>
</protein>
<dbReference type="PANTHER" id="PTHR43760:SF1">
    <property type="entry name" value="ENDORIBONUCLEASE L-PSP_CHORISMATE MUTASE-LIKE DOMAIN-CONTAINING PROTEIN"/>
    <property type="match status" value="1"/>
</dbReference>
<evidence type="ECO:0000313" key="2">
    <source>
        <dbReference type="EMBL" id="WXG66695.1"/>
    </source>
</evidence>
<dbReference type="CDD" id="cd02199">
    <property type="entry name" value="YjgF_YER057c_UK114_like_1"/>
    <property type="match status" value="1"/>
</dbReference>
<organism evidence="2 3">
    <name type="scientific">Rhodococcus sovatensis</name>
    <dbReference type="NCBI Taxonomy" id="1805840"/>
    <lineage>
        <taxon>Bacteria</taxon>
        <taxon>Bacillati</taxon>
        <taxon>Actinomycetota</taxon>
        <taxon>Actinomycetes</taxon>
        <taxon>Mycobacteriales</taxon>
        <taxon>Nocardiaceae</taxon>
        <taxon>Rhodococcus</taxon>
    </lineage>
</organism>
<proteinExistence type="predicted"/>
<sequence length="160" mass="16830">MYIERRISELGFVLPSEAQAPPGFEFSFEWVRVRGNRMFVSGHSPQRPDGSLAGPFGAVPSEVPLDAATDAARDAALAALASVHRAIGDLDRISAWLTVTGMVNADHGFTQTTTAINGFSDLVLQVFGPEVGAHARTAIGVAALPMNNAVVVSAEIEIDG</sequence>
<name>A0ABZ2PES3_9NOCA</name>
<dbReference type="SUPFAM" id="SSF55298">
    <property type="entry name" value="YjgF-like"/>
    <property type="match status" value="1"/>
</dbReference>
<reference evidence="2 3" key="1">
    <citation type="submission" date="2024-03" db="EMBL/GenBank/DDBJ databases">
        <title>Natural products discovery in diverse microorganisms through a two-stage MS feature dereplication strategy.</title>
        <authorList>
            <person name="Zhang R."/>
        </authorList>
    </citation>
    <scope>NUCLEOTIDE SEQUENCE [LARGE SCALE GENOMIC DNA]</scope>
    <source>
        <strain evidence="2 3">18930</strain>
    </source>
</reference>
<dbReference type="PANTHER" id="PTHR43760">
    <property type="entry name" value="ENDORIBONUCLEASE-RELATED"/>
    <property type="match status" value="1"/>
</dbReference>
<dbReference type="EMBL" id="CP147846">
    <property type="protein sequence ID" value="WXG66695.1"/>
    <property type="molecule type" value="Genomic_DNA"/>
</dbReference>
<keyword evidence="3" id="KW-1185">Reference proteome</keyword>
<gene>
    <name evidence="2" type="ORF">WDS16_15535</name>
</gene>
<evidence type="ECO:0000313" key="3">
    <source>
        <dbReference type="Proteomes" id="UP001432000"/>
    </source>
</evidence>
<dbReference type="RefSeq" id="WP_338886139.1">
    <property type="nucleotide sequence ID" value="NZ_CP147846.1"/>
</dbReference>
<dbReference type="InterPro" id="IPR013813">
    <property type="entry name" value="Endoribo_LPSP/chorism_mut-like"/>
</dbReference>
<dbReference type="Proteomes" id="UP001432000">
    <property type="component" value="Chromosome"/>
</dbReference>
<dbReference type="Pfam" id="PF14588">
    <property type="entry name" value="YjgF_endoribonc"/>
    <property type="match status" value="1"/>
</dbReference>
<evidence type="ECO:0000259" key="1">
    <source>
        <dbReference type="Pfam" id="PF14588"/>
    </source>
</evidence>
<dbReference type="InterPro" id="IPR035959">
    <property type="entry name" value="RutC-like_sf"/>
</dbReference>
<feature type="domain" description="Endoribonuclease L-PSP/chorismate mutase-like" evidence="1">
    <location>
        <begin position="28"/>
        <end position="152"/>
    </location>
</feature>
<dbReference type="Gene3D" id="3.30.1330.40">
    <property type="entry name" value="RutC-like"/>
    <property type="match status" value="1"/>
</dbReference>
<accession>A0ABZ2PES3</accession>